<gene>
    <name evidence="4" type="ORF">TWF106_008056</name>
    <name evidence="3" type="ORF">TWF191_004911</name>
    <name evidence="2" type="ORF">TWF679_003492</name>
    <name evidence="1" type="ORF">TWF788_011637</name>
</gene>
<dbReference type="EMBL" id="WIWS01000047">
    <property type="protein sequence ID" value="KAF3217006.1"/>
    <property type="molecule type" value="Genomic_DNA"/>
</dbReference>
<evidence type="ECO:0000313" key="7">
    <source>
        <dbReference type="Proteomes" id="UP000483672"/>
    </source>
</evidence>
<sequence length="105" mass="11469">MAGAYFGEAVTFFAQPGRQHALEEAFHHERRELSTPGQVLDTKGQDGTYASGALPCGGDIGQFLNAETFNLPQQRVFVLDFDFDLVELSLPSGTIVRLNPVLQLS</sequence>
<dbReference type="AlphaFoldDB" id="A0A6G1M5Y1"/>
<protein>
    <submittedName>
        <fullName evidence="4">Uncharacterized protein</fullName>
    </submittedName>
</protein>
<dbReference type="EMBL" id="JAABOE010000099">
    <property type="protein sequence ID" value="KAF3166472.1"/>
    <property type="molecule type" value="Genomic_DNA"/>
</dbReference>
<dbReference type="Proteomes" id="UP000614610">
    <property type="component" value="Unassembled WGS sequence"/>
</dbReference>
<dbReference type="EMBL" id="WIWT01000173">
    <property type="protein sequence ID" value="KAF3197212.1"/>
    <property type="molecule type" value="Genomic_DNA"/>
</dbReference>
<evidence type="ECO:0000313" key="1">
    <source>
        <dbReference type="EMBL" id="KAF3166472.1"/>
    </source>
</evidence>
<dbReference type="Proteomes" id="UP000483672">
    <property type="component" value="Unassembled WGS sequence"/>
</dbReference>
<evidence type="ECO:0000313" key="5">
    <source>
        <dbReference type="Proteomes" id="UP000472727"/>
    </source>
</evidence>
<evidence type="ECO:0000313" key="3">
    <source>
        <dbReference type="EMBL" id="KAF3198550.1"/>
    </source>
</evidence>
<dbReference type="EMBL" id="WIPF01000240">
    <property type="protein sequence ID" value="KAF3198550.1"/>
    <property type="molecule type" value="Genomic_DNA"/>
</dbReference>
<organism evidence="4 5">
    <name type="scientific">Orbilia oligospora</name>
    <name type="common">Nematode-trapping fungus</name>
    <name type="synonym">Arthrobotrys oligospora</name>
    <dbReference type="NCBI Taxonomy" id="2813651"/>
    <lineage>
        <taxon>Eukaryota</taxon>
        <taxon>Fungi</taxon>
        <taxon>Dikarya</taxon>
        <taxon>Ascomycota</taxon>
        <taxon>Pezizomycotina</taxon>
        <taxon>Orbiliomycetes</taxon>
        <taxon>Orbiliales</taxon>
        <taxon>Orbiliaceae</taxon>
        <taxon>Orbilia</taxon>
    </lineage>
</organism>
<accession>A0A6G1M5Y1</accession>
<proteinExistence type="predicted"/>
<evidence type="ECO:0000313" key="4">
    <source>
        <dbReference type="EMBL" id="KAF3217006.1"/>
    </source>
</evidence>
<comment type="caution">
    <text evidence="4">The sequence shown here is derived from an EMBL/GenBank/DDBJ whole genome shotgun (WGS) entry which is preliminary data.</text>
</comment>
<evidence type="ECO:0000313" key="2">
    <source>
        <dbReference type="EMBL" id="KAF3197212.1"/>
    </source>
</evidence>
<evidence type="ECO:0000313" key="6">
    <source>
        <dbReference type="Proteomes" id="UP000479691"/>
    </source>
</evidence>
<name>A0A6G1M5Y1_ORBOL</name>
<dbReference type="Proteomes" id="UP000472727">
    <property type="component" value="Unassembled WGS sequence"/>
</dbReference>
<reference evidence="5 6" key="1">
    <citation type="submission" date="2019-06" db="EMBL/GenBank/DDBJ databases">
        <authorList>
            <person name="Palmer J.M."/>
        </authorList>
    </citation>
    <scope>NUCLEOTIDE SEQUENCE [LARGE SCALE GENOMIC DNA]</scope>
    <source>
        <strain evidence="4 5">TWF106</strain>
        <strain evidence="3 7">TWF191</strain>
        <strain evidence="2">TWF679</strain>
        <strain evidence="1 6">TWF788</strain>
    </source>
</reference>
<dbReference type="Proteomes" id="UP000479691">
    <property type="component" value="Unassembled WGS sequence"/>
</dbReference>